<dbReference type="AlphaFoldDB" id="A0A1H1EUI5"/>
<dbReference type="SUPFAM" id="SSF54506">
    <property type="entry name" value="Diaminopimelate epimerase-like"/>
    <property type="match status" value="1"/>
</dbReference>
<dbReference type="Proteomes" id="UP000199301">
    <property type="component" value="Unassembled WGS sequence"/>
</dbReference>
<comment type="similarity">
    <text evidence="1">Belongs to the PhzF family.</text>
</comment>
<dbReference type="GO" id="GO:0005737">
    <property type="term" value="C:cytoplasm"/>
    <property type="evidence" value="ECO:0007669"/>
    <property type="project" value="TreeGrafter"/>
</dbReference>
<keyword evidence="2" id="KW-0413">Isomerase</keyword>
<accession>A0A1H1EUI5</accession>
<dbReference type="Gene3D" id="3.10.310.10">
    <property type="entry name" value="Diaminopimelate Epimerase, Chain A, domain 1"/>
    <property type="match status" value="2"/>
</dbReference>
<dbReference type="STRING" id="995062.SAMN04489718_2696"/>
<dbReference type="PIRSF" id="PIRSF016184">
    <property type="entry name" value="PhzC_PhzF"/>
    <property type="match status" value="1"/>
</dbReference>
<dbReference type="PANTHER" id="PTHR13774">
    <property type="entry name" value="PHENAZINE BIOSYNTHESIS PROTEIN"/>
    <property type="match status" value="1"/>
</dbReference>
<dbReference type="NCBIfam" id="TIGR00654">
    <property type="entry name" value="PhzF_family"/>
    <property type="match status" value="1"/>
</dbReference>
<name>A0A1H1EUI5_9ACTN</name>
<feature type="active site" evidence="3">
    <location>
        <position position="46"/>
    </location>
</feature>
<dbReference type="GO" id="GO:0016853">
    <property type="term" value="F:isomerase activity"/>
    <property type="evidence" value="ECO:0007669"/>
    <property type="project" value="UniProtKB-KW"/>
</dbReference>
<keyword evidence="5" id="KW-1185">Reference proteome</keyword>
<proteinExistence type="inferred from homology"/>
<gene>
    <name evidence="4" type="ORF">SAMN04489718_2696</name>
</gene>
<evidence type="ECO:0000313" key="5">
    <source>
        <dbReference type="Proteomes" id="UP000199301"/>
    </source>
</evidence>
<dbReference type="InterPro" id="IPR003719">
    <property type="entry name" value="Phenazine_PhzF-like"/>
</dbReference>
<reference evidence="5" key="1">
    <citation type="submission" date="2016-10" db="EMBL/GenBank/DDBJ databases">
        <authorList>
            <person name="Varghese N."/>
            <person name="Submissions S."/>
        </authorList>
    </citation>
    <scope>NUCLEOTIDE SEQUENCE [LARGE SCALE GENOMIC DNA]</scope>
    <source>
        <strain evidence="5">DSM 45459</strain>
    </source>
</reference>
<evidence type="ECO:0000256" key="1">
    <source>
        <dbReference type="ARBA" id="ARBA00008270"/>
    </source>
</evidence>
<evidence type="ECO:0000256" key="2">
    <source>
        <dbReference type="ARBA" id="ARBA00023235"/>
    </source>
</evidence>
<dbReference type="Pfam" id="PF02567">
    <property type="entry name" value="PhzC-PhzF"/>
    <property type="match status" value="1"/>
</dbReference>
<sequence>MIVDAYVVDAFTDQPFAGNPAGVVLLDEPADSTWMQHVAAEFNHSETAFVVVGGPADEAKPLRWFTPTTEVDLCGHATLATAHVLGGEQRFDTRSGELGCSVRDDGMIELDFPAQPCSASEETEVLPALGQRAEEHVDHLARSEFDLIVQLSDASLVRQLRPDMSALADVPGRGITVTARGDRDGVDVVSRFFAPAVGVPEDPVTGSAHCALAPWWADRIGRTELFAEQASPRGGFVRMSLRGDRVALAGHAVTVLGGELSAGAGAPLAR</sequence>
<dbReference type="PANTHER" id="PTHR13774:SF17">
    <property type="entry name" value="PHENAZINE BIOSYNTHESIS-LIKE DOMAIN-CONTAINING PROTEIN"/>
    <property type="match status" value="1"/>
</dbReference>
<dbReference type="EMBL" id="FNKO01000002">
    <property type="protein sequence ID" value="SDQ92437.1"/>
    <property type="molecule type" value="Genomic_DNA"/>
</dbReference>
<evidence type="ECO:0000256" key="3">
    <source>
        <dbReference type="PIRSR" id="PIRSR016184-1"/>
    </source>
</evidence>
<organism evidence="4 5">
    <name type="scientific">Actinopolyspora saharensis</name>
    <dbReference type="NCBI Taxonomy" id="995062"/>
    <lineage>
        <taxon>Bacteria</taxon>
        <taxon>Bacillati</taxon>
        <taxon>Actinomycetota</taxon>
        <taxon>Actinomycetes</taxon>
        <taxon>Actinopolysporales</taxon>
        <taxon>Actinopolysporaceae</taxon>
        <taxon>Actinopolyspora</taxon>
    </lineage>
</organism>
<evidence type="ECO:0000313" key="4">
    <source>
        <dbReference type="EMBL" id="SDQ92437.1"/>
    </source>
</evidence>
<protein>
    <submittedName>
        <fullName evidence="4">Phenazine biosynthesis protein PhzF family</fullName>
    </submittedName>
</protein>